<comment type="caution">
    <text evidence="2">The sequence shown here is derived from an EMBL/GenBank/DDBJ whole genome shotgun (WGS) entry which is preliminary data.</text>
</comment>
<accession>A0ABP5FXF8</accession>
<proteinExistence type="predicted"/>
<dbReference type="Proteomes" id="UP001501196">
    <property type="component" value="Unassembled WGS sequence"/>
</dbReference>
<protein>
    <recommendedName>
        <fullName evidence="1">ScoMcrA-like SRA domain-containing protein</fullName>
    </recommendedName>
</protein>
<evidence type="ECO:0000313" key="3">
    <source>
        <dbReference type="Proteomes" id="UP001501196"/>
    </source>
</evidence>
<dbReference type="EMBL" id="BAAAPW010000002">
    <property type="protein sequence ID" value="GAA2035935.1"/>
    <property type="molecule type" value="Genomic_DNA"/>
</dbReference>
<sequence>MTRSDLAVEYGGSTQGGIVASRQSNMVFLFTDPGHGSQFGYVYDGFDDDGSAYYYTGAGQNGDQVLTHSNAPIARAAERGSAIHLFAADGFVAGTGTRRQRYIGEFIVDPNEPVQRMPALSTDGVKLRTVLVFRLLPSTEVSPQLVDAAGRSQIPREPFAVEVPTEINSAEFFETAGTADQVAVRRESDLVASFLSSNPDRDFSRWAINLPAEHTRLLTDVYDERERVLYEAKAIAGRSDLRMAVGQLYDYRRHIDVAELRCSVLLPTRPSADLRDLLADAGLGLVFREQDQFNFELAGTPRTHATAPRS</sequence>
<dbReference type="InterPro" id="IPR058712">
    <property type="entry name" value="SRA_ScoMcrA"/>
</dbReference>
<dbReference type="Pfam" id="PF26348">
    <property type="entry name" value="SRA_ScoMcrA"/>
    <property type="match status" value="1"/>
</dbReference>
<organism evidence="2 3">
    <name type="scientific">Agromyces tropicus</name>
    <dbReference type="NCBI Taxonomy" id="555371"/>
    <lineage>
        <taxon>Bacteria</taxon>
        <taxon>Bacillati</taxon>
        <taxon>Actinomycetota</taxon>
        <taxon>Actinomycetes</taxon>
        <taxon>Micrococcales</taxon>
        <taxon>Microbacteriaceae</taxon>
        <taxon>Agromyces</taxon>
    </lineage>
</organism>
<evidence type="ECO:0000313" key="2">
    <source>
        <dbReference type="EMBL" id="GAA2035935.1"/>
    </source>
</evidence>
<name>A0ABP5FXF8_9MICO</name>
<keyword evidence="3" id="KW-1185">Reference proteome</keyword>
<evidence type="ECO:0000259" key="1">
    <source>
        <dbReference type="Pfam" id="PF26348"/>
    </source>
</evidence>
<feature type="domain" description="ScoMcrA-like SRA" evidence="1">
    <location>
        <begin position="2"/>
        <end position="88"/>
    </location>
</feature>
<gene>
    <name evidence="2" type="ORF">GCM10009819_20580</name>
</gene>
<reference evidence="3" key="1">
    <citation type="journal article" date="2019" name="Int. J. Syst. Evol. Microbiol.">
        <title>The Global Catalogue of Microorganisms (GCM) 10K type strain sequencing project: providing services to taxonomists for standard genome sequencing and annotation.</title>
        <authorList>
            <consortium name="The Broad Institute Genomics Platform"/>
            <consortium name="The Broad Institute Genome Sequencing Center for Infectious Disease"/>
            <person name="Wu L."/>
            <person name="Ma J."/>
        </authorList>
    </citation>
    <scope>NUCLEOTIDE SEQUENCE [LARGE SCALE GENOMIC DNA]</scope>
    <source>
        <strain evidence="3">JCM 15672</strain>
    </source>
</reference>